<sequence length="363" mass="40398">MANGQKTILIVYDILSDKPSPDDPQSEYTLADTRSEIEAVEKALKEGGFGVKMLGLRRINSKVVAKIEEINPDAIFNLCESLYDQARHEMFVAGLFELLKIPYTGSPPFALGLALNKRKAKQILRAAGLPTPASILTIQGQPFSLSDLTPPYFIKPVREDASIGISSHSVVTTKEEALERVKFIHETYHQPALIEEFIAGREINVSIMGPAYGQVSESTPLEPRVLAVGEIDFSKMPENEPNIVSYQAKWDPKSPLYEATEPRYPAKLDPEIQTKIEKIALRAYQEIGCRDYARIDGRLRDEDGKFFILEINTNPDISPEAGLDRAAHVAGMTYNQWMCEVASYALARAKKKISQEIATKSVI</sequence>
<dbReference type="Gene3D" id="3.30.1490.20">
    <property type="entry name" value="ATP-grasp fold, A domain"/>
    <property type="match status" value="1"/>
</dbReference>
<evidence type="ECO:0000256" key="3">
    <source>
        <dbReference type="PROSITE-ProRule" id="PRU00409"/>
    </source>
</evidence>
<dbReference type="AlphaFoldDB" id="A0A1F8EX62"/>
<dbReference type="SUPFAM" id="SSF56059">
    <property type="entry name" value="Glutathione synthetase ATP-binding domain-like"/>
    <property type="match status" value="1"/>
</dbReference>
<dbReference type="STRING" id="1802669.A2746_00150"/>
<reference evidence="5 6" key="1">
    <citation type="journal article" date="2016" name="Nat. Commun.">
        <title>Thousands of microbial genomes shed light on interconnected biogeochemical processes in an aquifer system.</title>
        <authorList>
            <person name="Anantharaman K."/>
            <person name="Brown C.T."/>
            <person name="Hug L.A."/>
            <person name="Sharon I."/>
            <person name="Castelle C.J."/>
            <person name="Probst A.J."/>
            <person name="Thomas B.C."/>
            <person name="Singh A."/>
            <person name="Wilkins M.J."/>
            <person name="Karaoz U."/>
            <person name="Brodie E.L."/>
            <person name="Williams K.H."/>
            <person name="Hubbard S.S."/>
            <person name="Banfield J.F."/>
        </authorList>
    </citation>
    <scope>NUCLEOTIDE SEQUENCE [LARGE SCALE GENOMIC DNA]</scope>
</reference>
<dbReference type="PROSITE" id="PS50975">
    <property type="entry name" value="ATP_GRASP"/>
    <property type="match status" value="1"/>
</dbReference>
<evidence type="ECO:0000313" key="5">
    <source>
        <dbReference type="EMBL" id="OGN05465.1"/>
    </source>
</evidence>
<feature type="domain" description="ATP-grasp" evidence="4">
    <location>
        <begin position="121"/>
        <end position="343"/>
    </location>
</feature>
<dbReference type="PANTHER" id="PTHR23132:SF23">
    <property type="entry name" value="D-ALANINE--D-ALANINE LIGASE B"/>
    <property type="match status" value="1"/>
</dbReference>
<keyword evidence="2" id="KW-0436">Ligase</keyword>
<dbReference type="GO" id="GO:0008716">
    <property type="term" value="F:D-alanine-D-alanine ligase activity"/>
    <property type="evidence" value="ECO:0007669"/>
    <property type="project" value="InterPro"/>
</dbReference>
<keyword evidence="3" id="KW-0067">ATP-binding</keyword>
<dbReference type="GO" id="GO:0046872">
    <property type="term" value="F:metal ion binding"/>
    <property type="evidence" value="ECO:0007669"/>
    <property type="project" value="InterPro"/>
</dbReference>
<evidence type="ECO:0000313" key="6">
    <source>
        <dbReference type="Proteomes" id="UP000177419"/>
    </source>
</evidence>
<accession>A0A1F8EX62</accession>
<dbReference type="PANTHER" id="PTHR23132">
    <property type="entry name" value="D-ALANINE--D-ALANINE LIGASE"/>
    <property type="match status" value="1"/>
</dbReference>
<evidence type="ECO:0000256" key="2">
    <source>
        <dbReference type="ARBA" id="ARBA00022598"/>
    </source>
</evidence>
<keyword evidence="3" id="KW-0547">Nucleotide-binding</keyword>
<name>A0A1F8EX62_9BACT</name>
<protein>
    <recommendedName>
        <fullName evidence="4">ATP-grasp domain-containing protein</fullName>
    </recommendedName>
</protein>
<dbReference type="InterPro" id="IPR011095">
    <property type="entry name" value="Dala_Dala_lig_C"/>
</dbReference>
<dbReference type="EMBL" id="MGJJ01000012">
    <property type="protein sequence ID" value="OGN05465.1"/>
    <property type="molecule type" value="Genomic_DNA"/>
</dbReference>
<proteinExistence type="inferred from homology"/>
<dbReference type="Pfam" id="PF07478">
    <property type="entry name" value="Dala_Dala_lig_C"/>
    <property type="match status" value="1"/>
</dbReference>
<comment type="similarity">
    <text evidence="1">Belongs to the D-alanine--D-alanine ligase family.</text>
</comment>
<dbReference type="InterPro" id="IPR013815">
    <property type="entry name" value="ATP_grasp_subdomain_1"/>
</dbReference>
<evidence type="ECO:0000259" key="4">
    <source>
        <dbReference type="PROSITE" id="PS50975"/>
    </source>
</evidence>
<dbReference type="Gene3D" id="3.30.470.20">
    <property type="entry name" value="ATP-grasp fold, B domain"/>
    <property type="match status" value="1"/>
</dbReference>
<comment type="caution">
    <text evidence="5">The sequence shown here is derived from an EMBL/GenBank/DDBJ whole genome shotgun (WGS) entry which is preliminary data.</text>
</comment>
<organism evidence="5 6">
    <name type="scientific">Candidatus Yanofskybacteria bacterium RIFCSPHIGHO2_01_FULL_44_22</name>
    <dbReference type="NCBI Taxonomy" id="1802669"/>
    <lineage>
        <taxon>Bacteria</taxon>
        <taxon>Candidatus Yanofskyibacteriota</taxon>
    </lineage>
</organism>
<evidence type="ECO:0000256" key="1">
    <source>
        <dbReference type="ARBA" id="ARBA00010871"/>
    </source>
</evidence>
<dbReference type="Proteomes" id="UP000177419">
    <property type="component" value="Unassembled WGS sequence"/>
</dbReference>
<dbReference type="InterPro" id="IPR011761">
    <property type="entry name" value="ATP-grasp"/>
</dbReference>
<dbReference type="GO" id="GO:0005524">
    <property type="term" value="F:ATP binding"/>
    <property type="evidence" value="ECO:0007669"/>
    <property type="project" value="UniProtKB-UniRule"/>
</dbReference>
<gene>
    <name evidence="5" type="ORF">A2746_00150</name>
</gene>